<name>A0ABT3QUK9_9HYPH</name>
<dbReference type="InterPro" id="IPR057087">
    <property type="entry name" value="Gp12-like"/>
</dbReference>
<organism evidence="2 3">
    <name type="scientific">Ochrobactrum chromiisoli</name>
    <dbReference type="NCBI Taxonomy" id="2993941"/>
    <lineage>
        <taxon>Bacteria</taxon>
        <taxon>Pseudomonadati</taxon>
        <taxon>Pseudomonadota</taxon>
        <taxon>Alphaproteobacteria</taxon>
        <taxon>Hyphomicrobiales</taxon>
        <taxon>Brucellaceae</taxon>
        <taxon>Brucella/Ochrobactrum group</taxon>
        <taxon>Ochrobactrum</taxon>
    </lineage>
</organism>
<dbReference type="Proteomes" id="UP001301216">
    <property type="component" value="Unassembled WGS sequence"/>
</dbReference>
<accession>A0ABT3QUK9</accession>
<evidence type="ECO:0000259" key="1">
    <source>
        <dbReference type="Pfam" id="PF23961"/>
    </source>
</evidence>
<gene>
    <name evidence="2" type="ORF">OPR82_21350</name>
</gene>
<keyword evidence="3" id="KW-1185">Reference proteome</keyword>
<feature type="domain" description="Phage neck terminator protein gp12-like" evidence="1">
    <location>
        <begin position="23"/>
        <end position="175"/>
    </location>
</feature>
<reference evidence="2 3" key="1">
    <citation type="submission" date="2022-11" db="EMBL/GenBank/DDBJ databases">
        <title>Brucella sp. YY2X, whole genome shotgun sequencing project.</title>
        <authorList>
            <person name="Yang Y."/>
        </authorList>
    </citation>
    <scope>NUCLEOTIDE SEQUENCE [LARGE SCALE GENOMIC DNA]</scope>
    <source>
        <strain evidence="2 3">YY2X</strain>
    </source>
</reference>
<evidence type="ECO:0000313" key="3">
    <source>
        <dbReference type="Proteomes" id="UP001301216"/>
    </source>
</evidence>
<evidence type="ECO:0000313" key="2">
    <source>
        <dbReference type="EMBL" id="MCX2699254.1"/>
    </source>
</evidence>
<dbReference type="RefSeq" id="WP_265986979.1">
    <property type="nucleotide sequence ID" value="NZ_JAPHAV010000023.1"/>
</dbReference>
<comment type="caution">
    <text evidence="2">The sequence shown here is derived from an EMBL/GenBank/DDBJ whole genome shotgun (WGS) entry which is preliminary data.</text>
</comment>
<dbReference type="Pfam" id="PF23961">
    <property type="entry name" value="Phage_tail_terminator_9"/>
    <property type="match status" value="1"/>
</dbReference>
<protein>
    <recommendedName>
        <fullName evidence="1">Phage neck terminator protein gp12-like domain-containing protein</fullName>
    </recommendedName>
</protein>
<proteinExistence type="predicted"/>
<dbReference type="EMBL" id="JAPHAV010000023">
    <property type="protein sequence ID" value="MCX2699254.1"/>
    <property type="molecule type" value="Genomic_DNA"/>
</dbReference>
<sequence>MTNTSATGGFLLPEQSPAPLEGDDLDDFFQEIVSGVTGIDINLVRPRWQETPPPAPKRGTNWAAIGVMKTDAEFDGYLGHKGDGEGQDNIRRYETIEVLTSFYGPQCQLYAALLRDGLSLPQNNEPFQLHQMGLADLGSILSTADLANQAWIRRVDFTFRVRRTIFRTYPVLNLKSLESDLDTNSGA</sequence>